<reference evidence="3" key="1">
    <citation type="submission" date="2016-06" db="EMBL/GenBank/DDBJ databases">
        <authorList>
            <person name="Varghese N."/>
            <person name="Submissions Spin"/>
        </authorList>
    </citation>
    <scope>NUCLEOTIDE SEQUENCE [LARGE SCALE GENOMIC DNA]</scope>
    <source>
        <strain evidence="3">DSM 43816</strain>
    </source>
</reference>
<proteinExistence type="predicted"/>
<feature type="chain" id="PRO_5008707028" evidence="1">
    <location>
        <begin position="22"/>
        <end position="178"/>
    </location>
</feature>
<sequence>MTLRQFLFIAALLTAASIAGSGSRPHAPIGPAEPIGPVADEVIDLHGLAGVEFGDSQRELAERGMLQETAESCGPTLVGHETVSPVFYDDRLVLLWVSAPVRTPEGVTVGTPLGELRSRFPSLTRLDAPEGTYRFDGLLAQRGDRAYLFLHDGRTVRKTIAGYADYAQRLFDEGHGPC</sequence>
<name>A0A1C4WN84_MICEC</name>
<gene>
    <name evidence="2" type="ORF">GA0070618_2353</name>
</gene>
<evidence type="ECO:0000313" key="2">
    <source>
        <dbReference type="EMBL" id="SCE97670.1"/>
    </source>
</evidence>
<dbReference type="EMBL" id="LT607413">
    <property type="protein sequence ID" value="SCE97670.1"/>
    <property type="molecule type" value="Genomic_DNA"/>
</dbReference>
<feature type="signal peptide" evidence="1">
    <location>
        <begin position="1"/>
        <end position="21"/>
    </location>
</feature>
<accession>A0A1C4WN84</accession>
<protein>
    <submittedName>
        <fullName evidence="2">Uncharacterized protein</fullName>
    </submittedName>
</protein>
<evidence type="ECO:0000313" key="3">
    <source>
        <dbReference type="Proteomes" id="UP000198253"/>
    </source>
</evidence>
<organism evidence="2 3">
    <name type="scientific">Micromonospora echinospora</name>
    <name type="common">Micromonospora purpurea</name>
    <dbReference type="NCBI Taxonomy" id="1877"/>
    <lineage>
        <taxon>Bacteria</taxon>
        <taxon>Bacillati</taxon>
        <taxon>Actinomycetota</taxon>
        <taxon>Actinomycetes</taxon>
        <taxon>Micromonosporales</taxon>
        <taxon>Micromonosporaceae</taxon>
        <taxon>Micromonospora</taxon>
    </lineage>
</organism>
<evidence type="ECO:0000256" key="1">
    <source>
        <dbReference type="SAM" id="SignalP"/>
    </source>
</evidence>
<keyword evidence="1" id="KW-0732">Signal</keyword>
<dbReference type="AlphaFoldDB" id="A0A1C4WN84"/>
<dbReference type="InParanoid" id="A0A1C4WN84"/>
<dbReference type="Proteomes" id="UP000198253">
    <property type="component" value="Chromosome I"/>
</dbReference>
<keyword evidence="3" id="KW-1185">Reference proteome</keyword>